<evidence type="ECO:0000256" key="1">
    <source>
        <dbReference type="ARBA" id="ARBA00004162"/>
    </source>
</evidence>
<dbReference type="InterPro" id="IPR025713">
    <property type="entry name" value="MotB-like_N_dom"/>
</dbReference>
<dbReference type="PRINTS" id="PR01023">
    <property type="entry name" value="NAFLGMOTY"/>
</dbReference>
<gene>
    <name evidence="11" type="primary">motD</name>
    <name evidence="11" type="ORF">M6D89_03420</name>
</gene>
<name>A0A9X2KRZ9_9GAMM</name>
<keyword evidence="3" id="KW-1003">Cell membrane</keyword>
<feature type="transmembrane region" description="Helical" evidence="9">
    <location>
        <begin position="20"/>
        <end position="37"/>
    </location>
</feature>
<proteinExistence type="inferred from homology"/>
<keyword evidence="11" id="KW-0966">Cell projection</keyword>
<accession>A0A9X2KRZ9</accession>
<dbReference type="Gene3D" id="3.30.1330.60">
    <property type="entry name" value="OmpA-like domain"/>
    <property type="match status" value="1"/>
</dbReference>
<comment type="similarity">
    <text evidence="2">Belongs to the MotB family.</text>
</comment>
<evidence type="ECO:0000256" key="4">
    <source>
        <dbReference type="ARBA" id="ARBA00022692"/>
    </source>
</evidence>
<dbReference type="Proteomes" id="UP001139319">
    <property type="component" value="Unassembled WGS sequence"/>
</dbReference>
<organism evidence="11 12">
    <name type="scientific">Gilvimarinus xylanilyticus</name>
    <dbReference type="NCBI Taxonomy" id="2944139"/>
    <lineage>
        <taxon>Bacteria</taxon>
        <taxon>Pseudomonadati</taxon>
        <taxon>Pseudomonadota</taxon>
        <taxon>Gammaproteobacteria</taxon>
        <taxon>Cellvibrionales</taxon>
        <taxon>Cellvibrionaceae</taxon>
        <taxon>Gilvimarinus</taxon>
    </lineage>
</organism>
<dbReference type="PANTHER" id="PTHR30329">
    <property type="entry name" value="STATOR ELEMENT OF FLAGELLAR MOTOR COMPLEX"/>
    <property type="match status" value="1"/>
</dbReference>
<evidence type="ECO:0000256" key="3">
    <source>
        <dbReference type="ARBA" id="ARBA00022475"/>
    </source>
</evidence>
<comment type="subcellular location">
    <subcellularLocation>
        <location evidence="1">Cell membrane</location>
        <topology evidence="1">Single-pass membrane protein</topology>
    </subcellularLocation>
</comment>
<dbReference type="SUPFAM" id="SSF103088">
    <property type="entry name" value="OmpA-like"/>
    <property type="match status" value="1"/>
</dbReference>
<keyword evidence="12" id="KW-1185">Reference proteome</keyword>
<keyword evidence="4 9" id="KW-0812">Transmembrane</keyword>
<dbReference type="GO" id="GO:0005886">
    <property type="term" value="C:plasma membrane"/>
    <property type="evidence" value="ECO:0007669"/>
    <property type="project" value="UniProtKB-SubCell"/>
</dbReference>
<keyword evidence="11" id="KW-0282">Flagellum</keyword>
<evidence type="ECO:0000256" key="9">
    <source>
        <dbReference type="SAM" id="Phobius"/>
    </source>
</evidence>
<evidence type="ECO:0000256" key="8">
    <source>
        <dbReference type="SAM" id="MobiDB-lite"/>
    </source>
</evidence>
<comment type="caution">
    <text evidence="11">The sequence shown here is derived from an EMBL/GenBank/DDBJ whole genome shotgun (WGS) entry which is preliminary data.</text>
</comment>
<evidence type="ECO:0000256" key="6">
    <source>
        <dbReference type="ARBA" id="ARBA00023136"/>
    </source>
</evidence>
<dbReference type="Pfam" id="PF13677">
    <property type="entry name" value="MotB_plug"/>
    <property type="match status" value="1"/>
</dbReference>
<dbReference type="PANTHER" id="PTHR30329:SF20">
    <property type="entry name" value="EXPORTED PROTEIN"/>
    <property type="match status" value="1"/>
</dbReference>
<dbReference type="NCBIfam" id="NF006541">
    <property type="entry name" value="PRK09038.1"/>
    <property type="match status" value="1"/>
</dbReference>
<evidence type="ECO:0000256" key="5">
    <source>
        <dbReference type="ARBA" id="ARBA00022989"/>
    </source>
</evidence>
<dbReference type="CDD" id="cd07185">
    <property type="entry name" value="OmpA_C-like"/>
    <property type="match status" value="1"/>
</dbReference>
<reference evidence="11" key="1">
    <citation type="submission" date="2022-05" db="EMBL/GenBank/DDBJ databases">
        <authorList>
            <person name="Sun H.-N."/>
        </authorList>
    </citation>
    <scope>NUCLEOTIDE SEQUENCE</scope>
    <source>
        <strain evidence="11">HB14</strain>
    </source>
</reference>
<keyword evidence="5 9" id="KW-1133">Transmembrane helix</keyword>
<dbReference type="EMBL" id="JAMFTH010000001">
    <property type="protein sequence ID" value="MCP8898346.1"/>
    <property type="molecule type" value="Genomic_DNA"/>
</dbReference>
<feature type="region of interest" description="Disordered" evidence="8">
    <location>
        <begin position="260"/>
        <end position="302"/>
    </location>
</feature>
<dbReference type="PROSITE" id="PS51123">
    <property type="entry name" value="OMPA_2"/>
    <property type="match status" value="1"/>
</dbReference>
<evidence type="ECO:0000256" key="2">
    <source>
        <dbReference type="ARBA" id="ARBA00008914"/>
    </source>
</evidence>
<feature type="domain" description="OmpA-like" evidence="10">
    <location>
        <begin position="117"/>
        <end position="237"/>
    </location>
</feature>
<evidence type="ECO:0000313" key="12">
    <source>
        <dbReference type="Proteomes" id="UP001139319"/>
    </source>
</evidence>
<keyword evidence="11" id="KW-0969">Cilium</keyword>
<reference evidence="11" key="2">
    <citation type="submission" date="2023-01" db="EMBL/GenBank/DDBJ databases">
        <title>Gilvimarinus xylanilyticus HB14 isolated from Caulerpa lentillifera aquaculture base in Hainan, China.</title>
        <authorList>
            <person name="Zhang Y.-J."/>
        </authorList>
    </citation>
    <scope>NUCLEOTIDE SEQUENCE</scope>
    <source>
        <strain evidence="11">HB14</strain>
    </source>
</reference>
<dbReference type="InterPro" id="IPR036737">
    <property type="entry name" value="OmpA-like_sf"/>
</dbReference>
<evidence type="ECO:0000259" key="10">
    <source>
        <dbReference type="PROSITE" id="PS51123"/>
    </source>
</evidence>
<dbReference type="Pfam" id="PF00691">
    <property type="entry name" value="OmpA"/>
    <property type="match status" value="1"/>
</dbReference>
<protein>
    <submittedName>
        <fullName evidence="11">Flagellar motor protein MotD</fullName>
    </submittedName>
</protein>
<dbReference type="RefSeq" id="WP_253966627.1">
    <property type="nucleotide sequence ID" value="NZ_JAMFTH010000001.1"/>
</dbReference>
<evidence type="ECO:0000256" key="7">
    <source>
        <dbReference type="PROSITE-ProRule" id="PRU00473"/>
    </source>
</evidence>
<dbReference type="InterPro" id="IPR006665">
    <property type="entry name" value="OmpA-like"/>
</dbReference>
<dbReference type="AlphaFoldDB" id="A0A9X2KRZ9"/>
<sequence length="302" mass="33570">MRRRRSSELKVNHERWLVSYADFITLLFAFFVVMYSISQVNEGKYRVLSETLDKAFKSQPQSALPIQTGVPARVSDPGVIDSASAFNSGNLPDLEQEFRESFESLLDSDLMYISSNELWLQVELRDEILFDSGSAQVSERAQQIFTSVADILRDTPNPIQIEGFTDNLPIRTSQFPSNWELSAARASAIVKWMAAQGVAPTRLAAVGYGEYQPVASNDTPEGRAQNRRVAVMIARDQQARPLRSLQNLPESEAQAMAREVEVSPEVLPPAADTEDSNGIEAVEMDNGNLLFSSDPELPRNGQ</sequence>
<keyword evidence="6 7" id="KW-0472">Membrane</keyword>
<evidence type="ECO:0000313" key="11">
    <source>
        <dbReference type="EMBL" id="MCP8898346.1"/>
    </source>
</evidence>
<dbReference type="InterPro" id="IPR050330">
    <property type="entry name" value="Bact_OuterMem_StrucFunc"/>
</dbReference>